<dbReference type="InterPro" id="IPR007094">
    <property type="entry name" value="RNA-dir_pol_PSvirus"/>
</dbReference>
<dbReference type="InterPro" id="IPR014001">
    <property type="entry name" value="Helicase_ATP-bd"/>
</dbReference>
<organism evidence="15 16">
    <name type="scientific">Macrophomina phaseolina single-stranded RNA virus 1</name>
    <dbReference type="NCBI Taxonomy" id="1708488"/>
    <lineage>
        <taxon>Viruses</taxon>
        <taxon>Riboviria</taxon>
        <taxon>Orthornavirae</taxon>
        <taxon>Pisuviricota</taxon>
        <taxon>Duplopiviricetes</taxon>
        <taxon>Durnavirales</taxon>
        <taxon>Fusariviridae</taxon>
        <taxon>Alphafusarivirus</taxon>
        <taxon>Alphafusarivirus macrophominae</taxon>
    </lineage>
</organism>
<dbReference type="PANTHER" id="PTHR18934:SF91">
    <property type="entry name" value="PRE-MRNA-SPLICING FACTOR ATP-DEPENDENT RNA HELICASE PRP16"/>
    <property type="match status" value="1"/>
</dbReference>
<dbReference type="GeneID" id="80537526"/>
<keyword evidence="16" id="KW-1185">Reference proteome</keyword>
<keyword evidence="12" id="KW-1133">Transmembrane helix</keyword>
<dbReference type="InterPro" id="IPR027417">
    <property type="entry name" value="P-loop_NTPase"/>
</dbReference>
<dbReference type="GO" id="GO:0016787">
    <property type="term" value="F:hydrolase activity"/>
    <property type="evidence" value="ECO:0007669"/>
    <property type="project" value="UniProtKB-KW"/>
</dbReference>
<dbReference type="InterPro" id="IPR001650">
    <property type="entry name" value="Helicase_C-like"/>
</dbReference>
<keyword evidence="3 15" id="KW-0696">RNA-directed RNA polymerase</keyword>
<evidence type="ECO:0000256" key="3">
    <source>
        <dbReference type="ARBA" id="ARBA00022484"/>
    </source>
</evidence>
<proteinExistence type="predicted"/>
<keyword evidence="12" id="KW-0472">Membrane</keyword>
<keyword evidence="8" id="KW-0347">Helicase</keyword>
<evidence type="ECO:0000259" key="13">
    <source>
        <dbReference type="PROSITE" id="PS50507"/>
    </source>
</evidence>
<accession>A0AAC8ZT25</accession>
<dbReference type="Pfam" id="PF00680">
    <property type="entry name" value="RdRP_1"/>
    <property type="match status" value="1"/>
</dbReference>
<dbReference type="PANTHER" id="PTHR18934">
    <property type="entry name" value="ATP-DEPENDENT RNA HELICASE"/>
    <property type="match status" value="1"/>
</dbReference>
<dbReference type="InterPro" id="IPR043128">
    <property type="entry name" value="Rev_trsase/Diguanyl_cyclase"/>
</dbReference>
<dbReference type="InterPro" id="IPR043502">
    <property type="entry name" value="DNA/RNA_pol_sf"/>
</dbReference>
<dbReference type="InterPro" id="IPR011545">
    <property type="entry name" value="DEAD/DEAH_box_helicase_dom"/>
</dbReference>
<dbReference type="GO" id="GO:0043657">
    <property type="term" value="C:host cell"/>
    <property type="evidence" value="ECO:0007669"/>
    <property type="project" value="UniProtKB-SubCell"/>
</dbReference>
<dbReference type="PROSITE" id="PS50507">
    <property type="entry name" value="RDRP_SSRNA_POS"/>
    <property type="match status" value="1"/>
</dbReference>
<reference evidence="15" key="1">
    <citation type="journal article" date="2016" name="J. Virol.">
        <title>Identification of Diverse Mycoviruses through Metatranscriptomics Characterization of the Viromes of Five Major Fungal Plant Pathogens.</title>
        <authorList>
            <person name="Marzano S.-Y.L."/>
            <person name="Nelson B.D."/>
            <person name="Ajayi-Oyetunde O."/>
            <person name="Bradley C.A."/>
            <person name="Hughes T.J."/>
            <person name="Hartman G.L."/>
            <person name="Eastburn D.M."/>
            <person name="Domier L.L."/>
        </authorList>
    </citation>
    <scope>NUCLEOTIDE SEQUENCE</scope>
    <source>
        <strain evidence="15">Tn408</strain>
    </source>
</reference>
<dbReference type="GO" id="GO:0039694">
    <property type="term" value="P:viral RNA genome replication"/>
    <property type="evidence" value="ECO:0007669"/>
    <property type="project" value="InterPro"/>
</dbReference>
<name>A0AAC8ZT25_9VIRU</name>
<evidence type="ECO:0000256" key="5">
    <source>
        <dbReference type="ARBA" id="ARBA00022695"/>
    </source>
</evidence>
<keyword evidence="10" id="KW-0946">Virion</keyword>
<evidence type="ECO:0000256" key="7">
    <source>
        <dbReference type="ARBA" id="ARBA00022801"/>
    </source>
</evidence>
<dbReference type="SUPFAM" id="SSF52540">
    <property type="entry name" value="P-loop containing nucleoside triphosphate hydrolases"/>
    <property type="match status" value="1"/>
</dbReference>
<dbReference type="Gene3D" id="3.40.50.300">
    <property type="entry name" value="P-loop containing nucleotide triphosphate hydrolases"/>
    <property type="match status" value="2"/>
</dbReference>
<keyword evidence="9" id="KW-0067">ATP-binding</keyword>
<feature type="domain" description="RdRp catalytic" evidence="13">
    <location>
        <begin position="561"/>
        <end position="690"/>
    </location>
</feature>
<dbReference type="EMBL" id="KP900890">
    <property type="protein sequence ID" value="ALD89094.1"/>
    <property type="molecule type" value="Genomic_RNA"/>
</dbReference>
<dbReference type="CDD" id="cd18785">
    <property type="entry name" value="SF2_C"/>
    <property type="match status" value="1"/>
</dbReference>
<evidence type="ECO:0000256" key="8">
    <source>
        <dbReference type="ARBA" id="ARBA00022806"/>
    </source>
</evidence>
<dbReference type="GO" id="GO:0004386">
    <property type="term" value="F:helicase activity"/>
    <property type="evidence" value="ECO:0007669"/>
    <property type="project" value="UniProtKB-KW"/>
</dbReference>
<keyword evidence="7" id="KW-0378">Hydrolase</keyword>
<dbReference type="KEGG" id="vg:80537526"/>
<dbReference type="GO" id="GO:0003968">
    <property type="term" value="F:RNA-directed RNA polymerase activity"/>
    <property type="evidence" value="ECO:0007669"/>
    <property type="project" value="UniProtKB-KW"/>
</dbReference>
<evidence type="ECO:0000256" key="6">
    <source>
        <dbReference type="ARBA" id="ARBA00022741"/>
    </source>
</evidence>
<evidence type="ECO:0000256" key="12">
    <source>
        <dbReference type="SAM" id="Phobius"/>
    </source>
</evidence>
<keyword evidence="6" id="KW-0547">Nucleotide-binding</keyword>
<evidence type="ECO:0000259" key="14">
    <source>
        <dbReference type="PROSITE" id="PS51192"/>
    </source>
</evidence>
<keyword evidence="11" id="KW-0693">Viral RNA replication</keyword>
<dbReference type="Proteomes" id="UP000831277">
    <property type="component" value="Segment"/>
</dbReference>
<dbReference type="Pfam" id="PF00271">
    <property type="entry name" value="Helicase_C"/>
    <property type="match status" value="1"/>
</dbReference>
<dbReference type="SUPFAM" id="SSF56672">
    <property type="entry name" value="DNA/RNA polymerases"/>
    <property type="match status" value="1"/>
</dbReference>
<keyword evidence="12" id="KW-0812">Transmembrane</keyword>
<keyword evidence="4" id="KW-0808">Transferase</keyword>
<dbReference type="SMART" id="SM00487">
    <property type="entry name" value="DEXDc"/>
    <property type="match status" value="1"/>
</dbReference>
<evidence type="ECO:0000256" key="2">
    <source>
        <dbReference type="ARBA" id="ARBA00004340"/>
    </source>
</evidence>
<feature type="transmembrane region" description="Helical" evidence="12">
    <location>
        <begin position="42"/>
        <end position="65"/>
    </location>
</feature>
<evidence type="ECO:0000256" key="11">
    <source>
        <dbReference type="ARBA" id="ARBA00022953"/>
    </source>
</evidence>
<feature type="transmembrane region" description="Helical" evidence="12">
    <location>
        <begin position="6"/>
        <end position="30"/>
    </location>
</feature>
<sequence>MFLNIVWIILATVFVASLTVFSLLIIWGGFGVTLGLLASASYFCGAWGILVFLVLGPFAGLWIIWVFKDSLTKEKILIDQVGADAALWTSFETHAASAHPLKMVFKEAYWRGHDLSGPWLVSWAEALGLPEDMKVNLEDGVVRLGSRAWSYCVLQLLSLSNSWASPLVGAGVAWLYARFVWRTCGRLSLRVLAIAELTFLVLVCLPGEEILPLLIRCTYSVLRAIVRFTKRREEFWEWAHWRYVSLVVKFLAAVESLNEEFQKHHSKAIARGSSRLTQHFKTFVMRASIVISDIGLPSYVRRRGGVQPSKEALEASMALMRDLGWPVNVKLDEPDLDKAFSWKEWVLCGSDFKQGIHNLKLQVDEDLEALRIAGLNYRRTEEYASFENELEATSRYFRSPRYDYPDLELDDVWFLLKDIFERSRLTPFNHIIRMWEKKYALGAFMRDPFRARSKYKRSRFIHDIGGYGPFKKLWASTFYWASQILPTSAVSVKNEALPEKKWAANKVRSIIGSPISQYILSTIWNYGPNHHFAWVSTPIKVGMPLNGYWMSTIWQRHARCQIHVEGDFSQFDSTISGEVVSMIKAIRKKGFEGHKDRERIAELIDINYDQVVHQLLNTTSSGNVYLKGTGLTTGHSSTSMDNSVGLVVLYLMAWKSLTGLSAREFKYYNELSCFGDDHVLSILATKPAIWTPKNIRGVMLKWGVTNNLEVKQRLDQVTFLSKFGRKANTTELRELGGMGIKAQFIVWHDKAKLVGKLTAPITNKAASYRVKRLLSYLSITAHHPDVYDGMVKVLVKSKSLMAHMKNNGIKIPSYTKVMRDWYSPSPESKNVTHLDEIAHEFENTGYIVQYGEVTALDAIVGALSVAPDLLSPILFNYGYMRALQGFLRSRLAWTVDLLCLNNQIMSAGMLENVASRTPYRWLETALFVPGLSGVNETTLLIRHWLYLVYMRHRPRQKFGATLNFIIQRIANLQFALNGRVLLENRQHDLQIDCLIVAALLSLIAVPDWIAPAGKIILPDVQLLVDSVVHFIMVMIWQAVPPNFRETTSTLRTFDRKGGPVGVQAPTGTGKSTAFVQHVAMVAGHRFRKIVVIQPRSLLVHGLTSYMADFYGLEVTGATSGLKLDPTKRVVYITPQALMGHLDLLNHENLIILDECHLAEPHYGMLREIIRKAKLPSLWVSATLPESLQSICQLVIDIPLANLWDVDTQVVNRDGTNMTEVLNDYEAYCKDVGNQIGPSQKALIFVPTIAMAERLVDKCRHPAIALHSNSKINPDWSARVIYSTPVADVGITIPDVTFVMCANFTTIKGNELVVCDGNTIAQRRGRTGRTNNGLFRLVRYNAPMRQPDFADVSSPLNIRQLLVDGVPPRFLAALNTEAVLSAFGVPPAEDETALEDQLRALEIFMANMRPVLLAATSARATADPNFGPPMVLHHTGIGNISSSFPQPDSGINEEILNLASEMLGVKSGVAQTISTDLLDKFDRMSGPIVKVGNLIQGILSGSRTDMLNPRNSEPTGLLDEVYALHDIYTILRDL</sequence>
<comment type="subcellular location">
    <subcellularLocation>
        <location evidence="2">Host cell</location>
    </subcellularLocation>
    <subcellularLocation>
        <location evidence="1">Virion</location>
    </subcellularLocation>
</comment>
<feature type="domain" description="Helicase ATP-binding" evidence="14">
    <location>
        <begin position="1051"/>
        <end position="1201"/>
    </location>
</feature>
<dbReference type="GO" id="GO:0005524">
    <property type="term" value="F:ATP binding"/>
    <property type="evidence" value="ECO:0007669"/>
    <property type="project" value="UniProtKB-KW"/>
</dbReference>
<evidence type="ECO:0000256" key="1">
    <source>
        <dbReference type="ARBA" id="ARBA00004328"/>
    </source>
</evidence>
<feature type="transmembrane region" description="Helical" evidence="12">
    <location>
        <begin position="193"/>
        <end position="215"/>
    </location>
</feature>
<evidence type="ECO:0000313" key="15">
    <source>
        <dbReference type="EMBL" id="ALD89094.1"/>
    </source>
</evidence>
<evidence type="ECO:0000256" key="4">
    <source>
        <dbReference type="ARBA" id="ARBA00022679"/>
    </source>
</evidence>
<protein>
    <submittedName>
        <fullName evidence="15">RNA-dependent RNA polymerase</fullName>
    </submittedName>
</protein>
<evidence type="ECO:0000256" key="10">
    <source>
        <dbReference type="ARBA" id="ARBA00022844"/>
    </source>
</evidence>
<dbReference type="RefSeq" id="YP_010799203.1">
    <property type="nucleotide sequence ID" value="NC_076583.1"/>
</dbReference>
<dbReference type="GO" id="GO:0006351">
    <property type="term" value="P:DNA-templated transcription"/>
    <property type="evidence" value="ECO:0007669"/>
    <property type="project" value="InterPro"/>
</dbReference>
<dbReference type="Pfam" id="PF00270">
    <property type="entry name" value="DEAD"/>
    <property type="match status" value="1"/>
</dbReference>
<dbReference type="GO" id="GO:0003723">
    <property type="term" value="F:RNA binding"/>
    <property type="evidence" value="ECO:0007669"/>
    <property type="project" value="InterPro"/>
</dbReference>
<dbReference type="Gene3D" id="3.30.70.270">
    <property type="match status" value="1"/>
</dbReference>
<keyword evidence="5" id="KW-0548">Nucleotidyltransferase</keyword>
<dbReference type="PROSITE" id="PS51192">
    <property type="entry name" value="HELICASE_ATP_BIND_1"/>
    <property type="match status" value="1"/>
</dbReference>
<evidence type="ECO:0000256" key="9">
    <source>
        <dbReference type="ARBA" id="ARBA00022840"/>
    </source>
</evidence>
<dbReference type="GO" id="GO:0044423">
    <property type="term" value="C:virion component"/>
    <property type="evidence" value="ECO:0007669"/>
    <property type="project" value="UniProtKB-KW"/>
</dbReference>
<evidence type="ECO:0000313" key="16">
    <source>
        <dbReference type="Proteomes" id="UP000831277"/>
    </source>
</evidence>
<dbReference type="InterPro" id="IPR001205">
    <property type="entry name" value="RNA-dir_pol_C"/>
</dbReference>